<evidence type="ECO:0000313" key="9">
    <source>
        <dbReference type="EMBL" id="WAW14934.1"/>
    </source>
</evidence>
<evidence type="ECO:0000256" key="4">
    <source>
        <dbReference type="ARBA" id="ARBA00022801"/>
    </source>
</evidence>
<dbReference type="InterPro" id="IPR002125">
    <property type="entry name" value="CMP_dCMP_dom"/>
</dbReference>
<keyword evidence="10" id="KW-1185">Reference proteome</keyword>
<evidence type="ECO:0000256" key="3">
    <source>
        <dbReference type="ARBA" id="ARBA00022723"/>
    </source>
</evidence>
<evidence type="ECO:0000256" key="1">
    <source>
        <dbReference type="ARBA" id="ARBA00010669"/>
    </source>
</evidence>
<evidence type="ECO:0000256" key="5">
    <source>
        <dbReference type="ARBA" id="ARBA00022833"/>
    </source>
</evidence>
<feature type="binding site" evidence="7">
    <location>
        <position position="85"/>
    </location>
    <ligand>
        <name>Zn(2+)</name>
        <dbReference type="ChEBI" id="CHEBI:29105"/>
        <note>catalytic</note>
    </ligand>
</feature>
<dbReference type="CDD" id="cd01285">
    <property type="entry name" value="nucleoside_deaminase"/>
    <property type="match status" value="1"/>
</dbReference>
<feature type="binding site" evidence="7">
    <location>
        <position position="82"/>
    </location>
    <ligand>
        <name>Zn(2+)</name>
        <dbReference type="ChEBI" id="CHEBI:29105"/>
        <note>catalytic</note>
    </ligand>
</feature>
<feature type="active site" description="Proton donor" evidence="7">
    <location>
        <position position="54"/>
    </location>
</feature>
<evidence type="ECO:0000313" key="10">
    <source>
        <dbReference type="Proteomes" id="UP001164187"/>
    </source>
</evidence>
<dbReference type="InterPro" id="IPR016192">
    <property type="entry name" value="APOBEC/CMP_deaminase_Zn-bd"/>
</dbReference>
<keyword evidence="4 7" id="KW-0378">Hydrolase</keyword>
<dbReference type="PANTHER" id="PTHR11079:SF179">
    <property type="entry name" value="TRNA(ADENINE(34)) DEAMINASE, CHLOROPLASTIC"/>
    <property type="match status" value="1"/>
</dbReference>
<protein>
    <recommendedName>
        <fullName evidence="7">tRNA-specific adenosine deaminase</fullName>
        <ecNumber evidence="7">3.5.4.33</ecNumber>
    </recommendedName>
</protein>
<dbReference type="PROSITE" id="PS00903">
    <property type="entry name" value="CYT_DCMP_DEAMINASES_1"/>
    <property type="match status" value="1"/>
</dbReference>
<proteinExistence type="inferred from homology"/>
<dbReference type="PROSITE" id="PS51747">
    <property type="entry name" value="CYT_DCMP_DEAMINASES_2"/>
    <property type="match status" value="1"/>
</dbReference>
<keyword evidence="2 7" id="KW-0819">tRNA processing</keyword>
<accession>A0ABY7JNJ4</accession>
<keyword evidence="5 7" id="KW-0862">Zinc</keyword>
<evidence type="ECO:0000259" key="8">
    <source>
        <dbReference type="PROSITE" id="PS51747"/>
    </source>
</evidence>
<feature type="domain" description="CMP/dCMP-type deaminase" evidence="8">
    <location>
        <begin position="1"/>
        <end position="133"/>
    </location>
</feature>
<feature type="binding site" evidence="7">
    <location>
        <position position="52"/>
    </location>
    <ligand>
        <name>Zn(2+)</name>
        <dbReference type="ChEBI" id="CHEBI:29105"/>
        <note>catalytic</note>
    </ligand>
</feature>
<dbReference type="EMBL" id="CP114052">
    <property type="protein sequence ID" value="WAW14934.1"/>
    <property type="molecule type" value="Genomic_DNA"/>
</dbReference>
<gene>
    <name evidence="7" type="primary">tadA</name>
    <name evidence="9" type="ORF">O0R46_00095</name>
</gene>
<dbReference type="HAMAP" id="MF_00972">
    <property type="entry name" value="tRNA_aden_deaminase"/>
    <property type="match status" value="1"/>
</dbReference>
<organism evidence="9 10">
    <name type="scientific">Peptostreptococcus equinus</name>
    <dbReference type="NCBI Taxonomy" id="3003601"/>
    <lineage>
        <taxon>Bacteria</taxon>
        <taxon>Bacillati</taxon>
        <taxon>Bacillota</taxon>
        <taxon>Clostridia</taxon>
        <taxon>Peptostreptococcales</taxon>
        <taxon>Peptostreptococcaceae</taxon>
        <taxon>Peptostreptococcus</taxon>
    </lineage>
</organism>
<comment type="cofactor">
    <cofactor evidence="7">
        <name>Zn(2+)</name>
        <dbReference type="ChEBI" id="CHEBI:29105"/>
    </cofactor>
    <text evidence="7">Binds 1 zinc ion per subunit.</text>
</comment>
<dbReference type="SUPFAM" id="SSF53927">
    <property type="entry name" value="Cytidine deaminase-like"/>
    <property type="match status" value="1"/>
</dbReference>
<dbReference type="RefSeq" id="WP_269311626.1">
    <property type="nucleotide sequence ID" value="NZ_CP114052.1"/>
</dbReference>
<dbReference type="InterPro" id="IPR058535">
    <property type="entry name" value="MafB19-deam"/>
</dbReference>
<dbReference type="EC" id="3.5.4.33" evidence="7"/>
<reference evidence="9" key="1">
    <citation type="submission" date="2022-12" db="EMBL/GenBank/DDBJ databases">
        <title>Peptostreptococcus.</title>
        <authorList>
            <person name="Lee S.H."/>
        </authorList>
    </citation>
    <scope>NUCLEOTIDE SEQUENCE</scope>
    <source>
        <strain evidence="9">CBA3647</strain>
    </source>
</reference>
<evidence type="ECO:0000256" key="6">
    <source>
        <dbReference type="ARBA" id="ARBA00048045"/>
    </source>
</evidence>
<dbReference type="InterPro" id="IPR028883">
    <property type="entry name" value="tRNA_aden_deaminase"/>
</dbReference>
<sequence length="152" mass="17554">MDKEEYMRQALIQAKKAYAMKETPIGAVIVYDGKIVGRGFNIVEHMKDSICHAEIMAIKDAQKKLGKWRLFDCELYVTMEPCLMCAGAIANSRIKEIYIGAGHNKNHIVDKHNNFKLEYYKDNKVYYEFGILEGECSSILTDFFKERRKSKA</sequence>
<evidence type="ECO:0000256" key="2">
    <source>
        <dbReference type="ARBA" id="ARBA00022694"/>
    </source>
</evidence>
<dbReference type="Pfam" id="PF14437">
    <property type="entry name" value="MafB19-deam"/>
    <property type="match status" value="1"/>
</dbReference>
<comment type="function">
    <text evidence="7">Catalyzes the deamination of adenosine to inosine at the wobble position 34 of tRNA(Arg2).</text>
</comment>
<comment type="subunit">
    <text evidence="7">Homodimer.</text>
</comment>
<dbReference type="Gene3D" id="3.40.140.10">
    <property type="entry name" value="Cytidine Deaminase, domain 2"/>
    <property type="match status" value="1"/>
</dbReference>
<comment type="similarity">
    <text evidence="1">Belongs to the cytidine and deoxycytidylate deaminase family. ADAT2 subfamily.</text>
</comment>
<dbReference type="Proteomes" id="UP001164187">
    <property type="component" value="Chromosome"/>
</dbReference>
<dbReference type="InterPro" id="IPR016193">
    <property type="entry name" value="Cytidine_deaminase-like"/>
</dbReference>
<dbReference type="PANTHER" id="PTHR11079">
    <property type="entry name" value="CYTOSINE DEAMINASE FAMILY MEMBER"/>
    <property type="match status" value="1"/>
</dbReference>
<keyword evidence="3 7" id="KW-0479">Metal-binding</keyword>
<comment type="catalytic activity">
    <reaction evidence="6 7">
        <text>adenosine(34) in tRNA + H2O + H(+) = inosine(34) in tRNA + NH4(+)</text>
        <dbReference type="Rhea" id="RHEA:43168"/>
        <dbReference type="Rhea" id="RHEA-COMP:10373"/>
        <dbReference type="Rhea" id="RHEA-COMP:10374"/>
        <dbReference type="ChEBI" id="CHEBI:15377"/>
        <dbReference type="ChEBI" id="CHEBI:15378"/>
        <dbReference type="ChEBI" id="CHEBI:28938"/>
        <dbReference type="ChEBI" id="CHEBI:74411"/>
        <dbReference type="ChEBI" id="CHEBI:82852"/>
        <dbReference type="EC" id="3.5.4.33"/>
    </reaction>
</comment>
<name>A0ABY7JNJ4_9FIRM</name>
<evidence type="ECO:0000256" key="7">
    <source>
        <dbReference type="HAMAP-Rule" id="MF_00972"/>
    </source>
</evidence>